<organism evidence="2 3">
    <name type="scientific">Buddleja alternifolia</name>
    <dbReference type="NCBI Taxonomy" id="168488"/>
    <lineage>
        <taxon>Eukaryota</taxon>
        <taxon>Viridiplantae</taxon>
        <taxon>Streptophyta</taxon>
        <taxon>Embryophyta</taxon>
        <taxon>Tracheophyta</taxon>
        <taxon>Spermatophyta</taxon>
        <taxon>Magnoliopsida</taxon>
        <taxon>eudicotyledons</taxon>
        <taxon>Gunneridae</taxon>
        <taxon>Pentapetalae</taxon>
        <taxon>asterids</taxon>
        <taxon>lamiids</taxon>
        <taxon>Lamiales</taxon>
        <taxon>Scrophulariaceae</taxon>
        <taxon>Buddlejeae</taxon>
        <taxon>Buddleja</taxon>
    </lineage>
</organism>
<dbReference type="Proteomes" id="UP000826271">
    <property type="component" value="Unassembled WGS sequence"/>
</dbReference>
<reference evidence="2" key="1">
    <citation type="submission" date="2019-10" db="EMBL/GenBank/DDBJ databases">
        <authorList>
            <person name="Zhang R."/>
            <person name="Pan Y."/>
            <person name="Wang J."/>
            <person name="Ma R."/>
            <person name="Yu S."/>
        </authorList>
    </citation>
    <scope>NUCLEOTIDE SEQUENCE</scope>
    <source>
        <strain evidence="2">LA-IB0</strain>
        <tissue evidence="2">Leaf</tissue>
    </source>
</reference>
<protein>
    <submittedName>
        <fullName evidence="2">Uncharacterized protein</fullName>
    </submittedName>
</protein>
<sequence>MRYEGVDTIEFDMFIASRSCGQVIDADPETTNLVQEFGEGLSKKPETEQTEKFKEDLYINAFGEDPHGCVRCMDRGITCNKFRNLSSSNTPTTEIKEQIDELQQLKDVLKCDIKNVELLKFEFVNQKEDFFQEKERMIAEVRREFGEDLDHMKVSLDYFVSLVDSSTLQAALSCVSTRGEKVGAGWAKESNECDYRPVQVGSDVVLFYSEIPKESVVEGMLLSIDLNEKIDEVALGYEHVKVVIRKTIKPNYFLERSPRGVTTIRQAIEKSVAWEYVNVSIIS</sequence>
<gene>
    <name evidence="2" type="ORF">BUALT_Bualt11G0043800</name>
</gene>
<evidence type="ECO:0000313" key="2">
    <source>
        <dbReference type="EMBL" id="KAG8373626.1"/>
    </source>
</evidence>
<proteinExistence type="predicted"/>
<keyword evidence="3" id="KW-1185">Reference proteome</keyword>
<evidence type="ECO:0000313" key="3">
    <source>
        <dbReference type="Proteomes" id="UP000826271"/>
    </source>
</evidence>
<name>A0AAV6WSS4_9LAMI</name>
<dbReference type="EMBL" id="WHWC01000011">
    <property type="protein sequence ID" value="KAG8373626.1"/>
    <property type="molecule type" value="Genomic_DNA"/>
</dbReference>
<feature type="coiled-coil region" evidence="1">
    <location>
        <begin position="92"/>
        <end position="119"/>
    </location>
</feature>
<dbReference type="AlphaFoldDB" id="A0AAV6WSS4"/>
<evidence type="ECO:0000256" key="1">
    <source>
        <dbReference type="SAM" id="Coils"/>
    </source>
</evidence>
<accession>A0AAV6WSS4</accession>
<comment type="caution">
    <text evidence="2">The sequence shown here is derived from an EMBL/GenBank/DDBJ whole genome shotgun (WGS) entry which is preliminary data.</text>
</comment>
<keyword evidence="1" id="KW-0175">Coiled coil</keyword>